<reference evidence="2" key="1">
    <citation type="submission" date="2022-11" db="UniProtKB">
        <authorList>
            <consortium name="WormBaseParasite"/>
        </authorList>
    </citation>
    <scope>IDENTIFICATION</scope>
</reference>
<organism evidence="1 2">
    <name type="scientific">Panagrolaimus davidi</name>
    <dbReference type="NCBI Taxonomy" id="227884"/>
    <lineage>
        <taxon>Eukaryota</taxon>
        <taxon>Metazoa</taxon>
        <taxon>Ecdysozoa</taxon>
        <taxon>Nematoda</taxon>
        <taxon>Chromadorea</taxon>
        <taxon>Rhabditida</taxon>
        <taxon>Tylenchina</taxon>
        <taxon>Panagrolaimomorpha</taxon>
        <taxon>Panagrolaimoidea</taxon>
        <taxon>Panagrolaimidae</taxon>
        <taxon>Panagrolaimus</taxon>
    </lineage>
</organism>
<evidence type="ECO:0000313" key="1">
    <source>
        <dbReference type="Proteomes" id="UP000887578"/>
    </source>
</evidence>
<protein>
    <submittedName>
        <fullName evidence="2">Uncharacterized protein</fullName>
    </submittedName>
</protein>
<dbReference type="AlphaFoldDB" id="A0A914QKI2"/>
<proteinExistence type="predicted"/>
<dbReference type="WBParaSite" id="PDA_v2.g2783.t1">
    <property type="protein sequence ID" value="PDA_v2.g2783.t1"/>
    <property type="gene ID" value="PDA_v2.g2783"/>
</dbReference>
<sequence>MPYIRNYESNPLRFLIVPNRVITKKPHSIIIFTFTIDSLNQSCFFEYHGERYIRDTIMSNIAINDGNEILYANRNSINGKVENFSIVNGRMHREKRNKFKKWEDVAFFNDDDTSYCLAKFFKHDYVRIGLFSVRFSYGLNRIKFTGHFNFKVDSNFPSFDMSTIYVSPNFCVFQSSEAIVTIPKRMLSLSESAYISLCKIPERPIPEVKISFLEKIKRFFLKKKSKPWMSLSFIIESLKLSPSFSLTHVTSDFEYC</sequence>
<name>A0A914QKI2_9BILA</name>
<evidence type="ECO:0000313" key="2">
    <source>
        <dbReference type="WBParaSite" id="PDA_v2.g2783.t1"/>
    </source>
</evidence>
<dbReference type="Proteomes" id="UP000887578">
    <property type="component" value="Unplaced"/>
</dbReference>
<keyword evidence="1" id="KW-1185">Reference proteome</keyword>
<accession>A0A914QKI2</accession>